<accession>A0A0S2DE59</accession>
<dbReference type="KEGG" id="lez:GLE_1398"/>
<dbReference type="Proteomes" id="UP000061569">
    <property type="component" value="Chromosome"/>
</dbReference>
<dbReference type="EMBL" id="CP013140">
    <property type="protein sequence ID" value="ALN56755.1"/>
    <property type="molecule type" value="Genomic_DNA"/>
</dbReference>
<organism evidence="1 2">
    <name type="scientific">Lysobacter enzymogenes</name>
    <dbReference type="NCBI Taxonomy" id="69"/>
    <lineage>
        <taxon>Bacteria</taxon>
        <taxon>Pseudomonadati</taxon>
        <taxon>Pseudomonadota</taxon>
        <taxon>Gammaproteobacteria</taxon>
        <taxon>Lysobacterales</taxon>
        <taxon>Lysobacteraceae</taxon>
        <taxon>Lysobacter</taxon>
    </lineage>
</organism>
<name>A0A0S2DE59_LYSEN</name>
<sequence>MTPVGAQGLGSAGPAKLTDGYILSFATLRGLSGAIDIGVEEAPCFSPERAAALVGGATGSVEFDAHMIDHGKTYTIEKNGFYVSFATTDETYRCVKAIHLWPSDKKAP</sequence>
<reference evidence="1 2" key="1">
    <citation type="submission" date="2015-11" db="EMBL/GenBank/DDBJ databases">
        <title>Genome sequences of Lysobacter enzymogenes strain C3 and Lysobacter antibioticus ATCC 29479.</title>
        <authorList>
            <person name="Kobayashi D.Y."/>
        </authorList>
    </citation>
    <scope>NUCLEOTIDE SEQUENCE [LARGE SCALE GENOMIC DNA]</scope>
    <source>
        <strain evidence="1 2">C3</strain>
    </source>
</reference>
<dbReference type="STRING" id="69.GLE_1398"/>
<proteinExistence type="predicted"/>
<dbReference type="PATRIC" id="fig|69.6.peg.1380"/>
<dbReference type="AlphaFoldDB" id="A0A0S2DE59"/>
<gene>
    <name evidence="1" type="ORF">GLE_1398</name>
</gene>
<evidence type="ECO:0000313" key="2">
    <source>
        <dbReference type="Proteomes" id="UP000061569"/>
    </source>
</evidence>
<evidence type="ECO:0000313" key="1">
    <source>
        <dbReference type="EMBL" id="ALN56755.1"/>
    </source>
</evidence>
<protein>
    <submittedName>
        <fullName evidence="1">Uncharacterized protein</fullName>
    </submittedName>
</protein>